<gene>
    <name evidence="1" type="ORF">TIFTF001_001849</name>
</gene>
<dbReference type="Proteomes" id="UP001187192">
    <property type="component" value="Unassembled WGS sequence"/>
</dbReference>
<dbReference type="AlphaFoldDB" id="A0AA88CSJ0"/>
<proteinExistence type="predicted"/>
<comment type="caution">
    <text evidence="1">The sequence shown here is derived from an EMBL/GenBank/DDBJ whole genome shotgun (WGS) entry which is preliminary data.</text>
</comment>
<evidence type="ECO:0000313" key="2">
    <source>
        <dbReference type="Proteomes" id="UP001187192"/>
    </source>
</evidence>
<accession>A0AA88CSJ0</accession>
<dbReference type="EMBL" id="BTGU01000002">
    <property type="protein sequence ID" value="GMN27912.1"/>
    <property type="molecule type" value="Genomic_DNA"/>
</dbReference>
<evidence type="ECO:0000313" key="1">
    <source>
        <dbReference type="EMBL" id="GMN27912.1"/>
    </source>
</evidence>
<protein>
    <submittedName>
        <fullName evidence="1">Uncharacterized protein</fullName>
    </submittedName>
</protein>
<name>A0AA88CSJ0_FICCA</name>
<organism evidence="1 2">
    <name type="scientific">Ficus carica</name>
    <name type="common">Common fig</name>
    <dbReference type="NCBI Taxonomy" id="3494"/>
    <lineage>
        <taxon>Eukaryota</taxon>
        <taxon>Viridiplantae</taxon>
        <taxon>Streptophyta</taxon>
        <taxon>Embryophyta</taxon>
        <taxon>Tracheophyta</taxon>
        <taxon>Spermatophyta</taxon>
        <taxon>Magnoliopsida</taxon>
        <taxon>eudicotyledons</taxon>
        <taxon>Gunneridae</taxon>
        <taxon>Pentapetalae</taxon>
        <taxon>rosids</taxon>
        <taxon>fabids</taxon>
        <taxon>Rosales</taxon>
        <taxon>Moraceae</taxon>
        <taxon>Ficeae</taxon>
        <taxon>Ficus</taxon>
    </lineage>
</organism>
<sequence>MVWRLRRSPFQLSALVVSKSSLIWAVVCSGDALLGCRRERVGGRVGR</sequence>
<keyword evidence="2" id="KW-1185">Reference proteome</keyword>
<reference evidence="1" key="1">
    <citation type="submission" date="2023-07" db="EMBL/GenBank/DDBJ databases">
        <title>draft genome sequence of fig (Ficus carica).</title>
        <authorList>
            <person name="Takahashi T."/>
            <person name="Nishimura K."/>
        </authorList>
    </citation>
    <scope>NUCLEOTIDE SEQUENCE</scope>
</reference>